<evidence type="ECO:0000313" key="8">
    <source>
        <dbReference type="EMBL" id="JAI57906.1"/>
    </source>
</evidence>
<organism evidence="8">
    <name type="scientific">Scylla olivacea</name>
    <name type="common">Orange mud crab</name>
    <name type="synonym">Cancer olivacea</name>
    <dbReference type="NCBI Taxonomy" id="85551"/>
    <lineage>
        <taxon>Eukaryota</taxon>
        <taxon>Metazoa</taxon>
        <taxon>Ecdysozoa</taxon>
        <taxon>Arthropoda</taxon>
        <taxon>Crustacea</taxon>
        <taxon>Multicrustacea</taxon>
        <taxon>Malacostraca</taxon>
        <taxon>Eumalacostraca</taxon>
        <taxon>Eucarida</taxon>
        <taxon>Decapoda</taxon>
        <taxon>Pleocyemata</taxon>
        <taxon>Brachyura</taxon>
        <taxon>Eubrachyura</taxon>
        <taxon>Portunoidea</taxon>
        <taxon>Portunidae</taxon>
        <taxon>Portuninae</taxon>
        <taxon>Scylla</taxon>
    </lineage>
</organism>
<feature type="domain" description="Rab3GAP regulatory subunit C-terminal" evidence="7">
    <location>
        <begin position="789"/>
        <end position="1389"/>
    </location>
</feature>
<dbReference type="PANTHER" id="PTHR12472:SF0">
    <property type="entry name" value="RAB3 GTPASE-ACTIVATING PROTEIN NON-CATALYTIC SUBUNIT"/>
    <property type="match status" value="1"/>
</dbReference>
<feature type="region of interest" description="Disordered" evidence="5">
    <location>
        <begin position="873"/>
        <end position="892"/>
    </location>
</feature>
<evidence type="ECO:0000256" key="5">
    <source>
        <dbReference type="SAM" id="MobiDB-lite"/>
    </source>
</evidence>
<evidence type="ECO:0000259" key="6">
    <source>
        <dbReference type="Pfam" id="PF14655"/>
    </source>
</evidence>
<feature type="compositionally biased region" description="Basic and acidic residues" evidence="5">
    <location>
        <begin position="873"/>
        <end position="890"/>
    </location>
</feature>
<keyword evidence="4" id="KW-0963">Cytoplasm</keyword>
<feature type="region of interest" description="Disordered" evidence="5">
    <location>
        <begin position="54"/>
        <end position="90"/>
    </location>
</feature>
<dbReference type="InterPro" id="IPR032839">
    <property type="entry name" value="RAB3GAP_N"/>
</dbReference>
<dbReference type="GO" id="GO:0005737">
    <property type="term" value="C:cytoplasm"/>
    <property type="evidence" value="ECO:0007669"/>
    <property type="project" value="UniProtKB-SubCell"/>
</dbReference>
<evidence type="ECO:0000256" key="4">
    <source>
        <dbReference type="ARBA" id="ARBA00022490"/>
    </source>
</evidence>
<dbReference type="GO" id="GO:0005096">
    <property type="term" value="F:GTPase activator activity"/>
    <property type="evidence" value="ECO:0007669"/>
    <property type="project" value="UniProtKB-KW"/>
</dbReference>
<evidence type="ECO:0008006" key="9">
    <source>
        <dbReference type="Google" id="ProtNLM"/>
    </source>
</evidence>
<reference evidence="8" key="1">
    <citation type="submission" date="2015-09" db="EMBL/GenBank/DDBJ databases">
        <title>Scylla olivacea transcriptome.</title>
        <authorList>
            <person name="Ikhwanuddin M."/>
        </authorList>
    </citation>
    <scope>NUCLEOTIDE SEQUENCE</scope>
</reference>
<feature type="domain" description="Rab3-GAP regulatory subunit N-terminal" evidence="6">
    <location>
        <begin position="93"/>
        <end position="502"/>
    </location>
</feature>
<name>A0A0P4WAQ0_SCYOL</name>
<sequence length="1419" mass="156894">MSCLLEEVAAIGSPSEIVQWLCPHLYPGRGHGSPVPGTGSTHLTDIDWSEEWDGWNDIDHGGGGKGLSVNNEDGGSLKRSSPSSPSPQPEASWLTECITAISPTCDIMAIGYKNRLAILSRRWENLAEENEGMKLVTTWRGTVGYTPDDEISAVLCLPLISQKQSSTGGPDWTCIIVGFTSGYVAMYTENGLVLLSQQFEEQMVLSLTCRTHPAGSPLVLAQDGTEELVMLYPRAITTIDGFSLFQTLRGCRNQVAKAAASGGDTVTVPPLGYKKWGLVDQGMVKDCVAPGLCPPSIYDHMAQTSVAKGFSHTVFTAVPATSLHITTGRGPFAGFLTAHEGSAPPFMADVARHYASKLKDALVSAASGWLFGKSKNKETDPSKMKPKIEPATPLPYRWSLPDKPRLGLSISMSSSRRLAAITDDLGRVTLLDVQKGIAVRMWKGYRDADCGWVEVEGEWGGTKRWVTFLLIYAPRRGLLEVWMPQQGPRVAAFNVPKQSKLIYTPHTLLGANSVRGVRCKVFPVIFITPDGTMSEVNIPFHLALGGKTSKRARDLHLLKTLKSHLKGGSEEEMLTVMSEIKTMTVRKQAVLTLILSQHLTVSLLQGLLDLFLPIYGVEEEVEAREDIHTLDHESRLFGQQLVRLRQLLDLYLVLSQLHAAREASPDPEDDVLVMDLAKILVLTPKEIMDVITTCGCNEHFKTSNTKKVKFSDGELVLSVGSFIRCWDVSVGVLARDTGTSALPVDLKGDLQVEKKIRLGELLYGWQWHRESIRKFHQVVEKSGASPESLLHLALEHWLQGPSPDTVATLHFGMVVHILSSLAENKILCDVSEQSAWWIAVRDKLVASEQPFHAYMAALLCRGVHATLETKAYQNKEDSTKTGRSREDKEGLTQPTAKFMSLNDWEGLSMEMVEWNLVLWQLGCLLPLNRLSSCLPSNGPERKLKLEVSVKNLLDKGKGYVAELVANWFIGSGIPLSTIKKILTRHDEQTRKKHQVDAEDEEETKAVPDDETSCEEKTDGELGDHEEIFNLLEKVGEKFPHSVAGDSVLTNMAWELAAAWHKNPDDVAKLSQAVAHIGEIKNSHIRHGVAVMIWETWVSRSIQSALGLVEKVGRLPKDRLCRRDLGLCEHSLALVFKAASELLEQVLEANVVCEVEKPLVLSADRFWIGQEGSPSLVELTIMQKMTCYDLVYHHHQLLYVLFFIAHHNLKNMKPLSCFDGKGRSVFFKPLSTSWTFEAQADPSVSKARMSLMCKVISTTVNALPENTSPSQGIAPSVRRALDLTRGWNMAVDPLNRQYICELYNSGFDKQAEEIIPLVSDRALLGSQLVLLSGQRLHHHLATSTHAAHHQALTSPAITEWLKTLDSGSLRCTGLSLKQSLELLNHALHLLVEGSQEYRMATALHQTFSAFIQDEEADLPT</sequence>
<dbReference type="Pfam" id="PF14656">
    <property type="entry name" value="RAB3GAP2_C"/>
    <property type="match status" value="1"/>
</dbReference>
<dbReference type="Pfam" id="PF14655">
    <property type="entry name" value="RAB3GAP2_N"/>
    <property type="match status" value="1"/>
</dbReference>
<keyword evidence="3" id="KW-0343">GTPase activation</keyword>
<evidence type="ECO:0000256" key="3">
    <source>
        <dbReference type="ARBA" id="ARBA00022468"/>
    </source>
</evidence>
<evidence type="ECO:0000256" key="2">
    <source>
        <dbReference type="ARBA" id="ARBA00008153"/>
    </source>
</evidence>
<accession>A0A0P4WAQ0</accession>
<dbReference type="InterPro" id="IPR029257">
    <property type="entry name" value="RAB3GAP2_C"/>
</dbReference>
<dbReference type="PANTHER" id="PTHR12472">
    <property type="entry name" value="RAB3-GAP REGULATORY DOMAIN"/>
    <property type="match status" value="1"/>
</dbReference>
<protein>
    <recommendedName>
        <fullName evidence="9">Rab3-GAP regulatory subunit N-terminal domain-containing protein</fullName>
    </recommendedName>
</protein>
<dbReference type="InterPro" id="IPR026059">
    <property type="entry name" value="Rab3GAP2"/>
</dbReference>
<feature type="compositionally biased region" description="Basic and acidic residues" evidence="5">
    <location>
        <begin position="1003"/>
        <end position="1020"/>
    </location>
</feature>
<dbReference type="EMBL" id="GDRN01104482">
    <property type="protein sequence ID" value="JAI57906.1"/>
    <property type="molecule type" value="Transcribed_RNA"/>
</dbReference>
<feature type="region of interest" description="Disordered" evidence="5">
    <location>
        <begin position="988"/>
        <end position="1020"/>
    </location>
</feature>
<proteinExistence type="inferred from homology"/>
<comment type="subcellular location">
    <subcellularLocation>
        <location evidence="1">Cytoplasm</location>
    </subcellularLocation>
</comment>
<evidence type="ECO:0000256" key="1">
    <source>
        <dbReference type="ARBA" id="ARBA00004496"/>
    </source>
</evidence>
<evidence type="ECO:0000259" key="7">
    <source>
        <dbReference type="Pfam" id="PF14656"/>
    </source>
</evidence>
<comment type="similarity">
    <text evidence="2">Belongs to the Rab3-GAP regulatory subunit family.</text>
</comment>